<dbReference type="EMBL" id="JAZGJQ010000003">
    <property type="protein sequence ID" value="MEE6147307.1"/>
    <property type="molecule type" value="Genomic_DNA"/>
</dbReference>
<gene>
    <name evidence="3" type="ORF">VXJ25_04785</name>
</gene>
<accession>A0ABU7R9M3</accession>
<keyword evidence="4" id="KW-1185">Reference proteome</keyword>
<protein>
    <submittedName>
        <fullName evidence="3">Uncharacterized protein</fullName>
    </submittedName>
</protein>
<keyword evidence="2" id="KW-0812">Transmembrane</keyword>
<feature type="region of interest" description="Disordered" evidence="1">
    <location>
        <begin position="1"/>
        <end position="24"/>
    </location>
</feature>
<reference evidence="3 4" key="1">
    <citation type="submission" date="2024-01" db="EMBL/GenBank/DDBJ databases">
        <title>Description of Olsenella sp. nov., isolated from pig feces.</title>
        <authorList>
            <person name="Chang Y.-H."/>
        </authorList>
    </citation>
    <scope>NUCLEOTIDE SEQUENCE [LARGE SCALE GENOMIC DNA]</scope>
    <source>
        <strain evidence="3 4">YH-ols2223</strain>
    </source>
</reference>
<proteinExistence type="predicted"/>
<evidence type="ECO:0000256" key="2">
    <source>
        <dbReference type="SAM" id="Phobius"/>
    </source>
</evidence>
<evidence type="ECO:0000313" key="4">
    <source>
        <dbReference type="Proteomes" id="UP001332931"/>
    </source>
</evidence>
<sequence>MRRDVGDRHPSGSGADARGRAGAEGTPQGFTLPLALADAVPVALFCLSALVVASRVASPLFVVGAAVSAVGALGKVLWKLLVALADKDVRPLSRQMAMTMPTGFVLMAAGLLTARVSWAPVLAAALSLPALPLLAAWVACMALMGWLGSHRDQMDARSNWVEQLTNSVGQACLLAALLLLP</sequence>
<keyword evidence="2" id="KW-0472">Membrane</keyword>
<keyword evidence="2" id="KW-1133">Transmembrane helix</keyword>
<evidence type="ECO:0000256" key="1">
    <source>
        <dbReference type="SAM" id="MobiDB-lite"/>
    </source>
</evidence>
<feature type="transmembrane region" description="Helical" evidence="2">
    <location>
        <begin position="97"/>
        <end position="118"/>
    </location>
</feature>
<name>A0ABU7R9M3_9ACTN</name>
<comment type="caution">
    <text evidence="3">The sequence shown here is derived from an EMBL/GenBank/DDBJ whole genome shotgun (WGS) entry which is preliminary data.</text>
</comment>
<organism evidence="3 4">
    <name type="scientific">Olsenella absiana</name>
    <dbReference type="NCBI Taxonomy" id="3115222"/>
    <lineage>
        <taxon>Bacteria</taxon>
        <taxon>Bacillati</taxon>
        <taxon>Actinomycetota</taxon>
        <taxon>Coriobacteriia</taxon>
        <taxon>Coriobacteriales</taxon>
        <taxon>Atopobiaceae</taxon>
        <taxon>Olsenella</taxon>
    </lineage>
</organism>
<feature type="transmembrane region" description="Helical" evidence="2">
    <location>
        <begin position="60"/>
        <end position="85"/>
    </location>
</feature>
<feature type="compositionally biased region" description="Basic and acidic residues" evidence="1">
    <location>
        <begin position="1"/>
        <end position="10"/>
    </location>
</feature>
<feature type="transmembrane region" description="Helical" evidence="2">
    <location>
        <begin position="130"/>
        <end position="148"/>
    </location>
</feature>
<dbReference type="Proteomes" id="UP001332931">
    <property type="component" value="Unassembled WGS sequence"/>
</dbReference>
<feature type="transmembrane region" description="Helical" evidence="2">
    <location>
        <begin position="30"/>
        <end position="54"/>
    </location>
</feature>
<dbReference type="RefSeq" id="WP_330958069.1">
    <property type="nucleotide sequence ID" value="NZ_JAZGJQ010000003.1"/>
</dbReference>
<evidence type="ECO:0000313" key="3">
    <source>
        <dbReference type="EMBL" id="MEE6147307.1"/>
    </source>
</evidence>